<accession>A0AB73T447</accession>
<dbReference type="AlphaFoldDB" id="A0AB73T447"/>
<evidence type="ECO:0000313" key="5">
    <source>
        <dbReference type="EMBL" id="PWJ75658.1"/>
    </source>
</evidence>
<organism evidence="5 6">
    <name type="scientific">Murimonas intestini</name>
    <dbReference type="NCBI Taxonomy" id="1337051"/>
    <lineage>
        <taxon>Bacteria</taxon>
        <taxon>Bacillati</taxon>
        <taxon>Bacillota</taxon>
        <taxon>Clostridia</taxon>
        <taxon>Lachnospirales</taxon>
        <taxon>Lachnospiraceae</taxon>
        <taxon>Murimonas</taxon>
    </lineage>
</organism>
<keyword evidence="3" id="KW-0808">Transferase</keyword>
<gene>
    <name evidence="5" type="ORF">C7383_106228</name>
</gene>
<sequence length="416" mass="47498">MRTLEIVNIFIAVFFVAAYAYQVIYLIVGLVKKPEVPKETVMNRIAVLICARNEEAVIGQLLASVRQQTYAGQYVDIFVAADNCTDDTAGTARQAGAIVYERFNRERVGKGYALEFLLDKMEGDGKIYDAYLVLDADNLLDEHYIEEMNKMLCAGHRIITSYRNSKNFGSNWISAGYSLWFLRESRYLNQARMTLGTSCAVSGTGFMVHRSIIEKNHGWKHFLLTEDIEFTVDSILQGEKVAYCKDAILYDEQPVTFSQSWCQRMRWAKGNLQVFEKYGRSLGRTLGREHSFACFDMLMTIMPAVILTFLCCLLNGAAVIVSAAYKPVYLERIMAEAGFALFNVYITLFMMGFITVLSEWKRIQASGFKKILYSFTFPVFMLTYIPVTASALFKKVEWKPIRHDISKSLEEVRMRS</sequence>
<evidence type="ECO:0000256" key="3">
    <source>
        <dbReference type="ARBA" id="ARBA00022679"/>
    </source>
</evidence>
<evidence type="ECO:0000256" key="2">
    <source>
        <dbReference type="ARBA" id="ARBA00022676"/>
    </source>
</evidence>
<keyword evidence="6" id="KW-1185">Reference proteome</keyword>
<evidence type="ECO:0000256" key="4">
    <source>
        <dbReference type="SAM" id="Phobius"/>
    </source>
</evidence>
<feature type="transmembrane region" description="Helical" evidence="4">
    <location>
        <begin position="337"/>
        <end position="360"/>
    </location>
</feature>
<dbReference type="EMBL" id="QGGY01000006">
    <property type="protein sequence ID" value="PWJ75658.1"/>
    <property type="molecule type" value="Genomic_DNA"/>
</dbReference>
<dbReference type="InterPro" id="IPR029044">
    <property type="entry name" value="Nucleotide-diphossugar_trans"/>
</dbReference>
<reference evidence="5 6" key="1">
    <citation type="submission" date="2018-05" db="EMBL/GenBank/DDBJ databases">
        <authorList>
            <person name="Goeker M."/>
            <person name="Huntemann M."/>
            <person name="Clum A."/>
            <person name="Pillay M."/>
            <person name="Palaniappan K."/>
            <person name="Varghese N."/>
            <person name="Mikhailova N."/>
            <person name="Stamatis D."/>
            <person name="Reddy T."/>
            <person name="Daum C."/>
            <person name="Shapiro N."/>
            <person name="Ivanova N."/>
            <person name="Kyrpides N."/>
            <person name="Woyke T."/>
        </authorList>
    </citation>
    <scope>NUCLEOTIDE SEQUENCE [LARGE SCALE GENOMIC DNA]</scope>
    <source>
        <strain evidence="5 6">DSM 26524</strain>
    </source>
</reference>
<dbReference type="CDD" id="cd06438">
    <property type="entry name" value="EpsO_like"/>
    <property type="match status" value="1"/>
</dbReference>
<dbReference type="Gene3D" id="3.90.550.10">
    <property type="entry name" value="Spore Coat Polysaccharide Biosynthesis Protein SpsA, Chain A"/>
    <property type="match status" value="1"/>
</dbReference>
<protein>
    <submittedName>
        <fullName evidence="5">Cellulose synthase/poly-beta-1,6-N-acetylglucosamine synthase-like glycosyltransferase</fullName>
    </submittedName>
</protein>
<comment type="caution">
    <text evidence="5">The sequence shown here is derived from an EMBL/GenBank/DDBJ whole genome shotgun (WGS) entry which is preliminary data.</text>
</comment>
<comment type="similarity">
    <text evidence="1">Belongs to the glycosyltransferase 2 family.</text>
</comment>
<keyword evidence="4" id="KW-0472">Membrane</keyword>
<feature type="transmembrane region" description="Helical" evidence="4">
    <location>
        <begin position="6"/>
        <end position="28"/>
    </location>
</feature>
<proteinExistence type="inferred from homology"/>
<evidence type="ECO:0000256" key="1">
    <source>
        <dbReference type="ARBA" id="ARBA00006739"/>
    </source>
</evidence>
<keyword evidence="2" id="KW-0328">Glycosyltransferase</keyword>
<dbReference type="Pfam" id="PF13641">
    <property type="entry name" value="Glyco_tranf_2_3"/>
    <property type="match status" value="1"/>
</dbReference>
<dbReference type="PANTHER" id="PTHR43630">
    <property type="entry name" value="POLY-BETA-1,6-N-ACETYL-D-GLUCOSAMINE SYNTHASE"/>
    <property type="match status" value="1"/>
</dbReference>
<name>A0AB73T447_9FIRM</name>
<keyword evidence="4" id="KW-0812">Transmembrane</keyword>
<dbReference type="RefSeq" id="WP_109626583.1">
    <property type="nucleotide sequence ID" value="NZ_JANKBI010000004.1"/>
</dbReference>
<evidence type="ECO:0000313" key="6">
    <source>
        <dbReference type="Proteomes" id="UP000245412"/>
    </source>
</evidence>
<dbReference type="GO" id="GO:0016757">
    <property type="term" value="F:glycosyltransferase activity"/>
    <property type="evidence" value="ECO:0007669"/>
    <property type="project" value="UniProtKB-KW"/>
</dbReference>
<feature type="transmembrane region" description="Helical" evidence="4">
    <location>
        <begin position="372"/>
        <end position="393"/>
    </location>
</feature>
<dbReference type="PANTHER" id="PTHR43630:SF1">
    <property type="entry name" value="POLY-BETA-1,6-N-ACETYL-D-GLUCOSAMINE SYNTHASE"/>
    <property type="match status" value="1"/>
</dbReference>
<feature type="transmembrane region" description="Helical" evidence="4">
    <location>
        <begin position="304"/>
        <end position="325"/>
    </location>
</feature>
<keyword evidence="4" id="KW-1133">Transmembrane helix</keyword>
<dbReference type="SUPFAM" id="SSF53448">
    <property type="entry name" value="Nucleotide-diphospho-sugar transferases"/>
    <property type="match status" value="1"/>
</dbReference>
<dbReference type="Proteomes" id="UP000245412">
    <property type="component" value="Unassembled WGS sequence"/>
</dbReference>